<proteinExistence type="predicted"/>
<accession>A0AAE0WT69</accession>
<comment type="caution">
    <text evidence="1">The sequence shown here is derived from an EMBL/GenBank/DDBJ whole genome shotgun (WGS) entry which is preliminary data.</text>
</comment>
<dbReference type="Proteomes" id="UP001274830">
    <property type="component" value="Unassembled WGS sequence"/>
</dbReference>
<name>A0AAE0WT69_9PEZI</name>
<evidence type="ECO:0000313" key="2">
    <source>
        <dbReference type="Proteomes" id="UP001274830"/>
    </source>
</evidence>
<gene>
    <name evidence="1" type="ORF">LTR78_002880</name>
</gene>
<evidence type="ECO:0000313" key="1">
    <source>
        <dbReference type="EMBL" id="KAK3677342.1"/>
    </source>
</evidence>
<protein>
    <submittedName>
        <fullName evidence="1">Uncharacterized protein</fullName>
    </submittedName>
</protein>
<dbReference type="EMBL" id="JAUTXT010000007">
    <property type="protein sequence ID" value="KAK3677342.1"/>
    <property type="molecule type" value="Genomic_DNA"/>
</dbReference>
<dbReference type="AlphaFoldDB" id="A0AAE0WT69"/>
<organism evidence="1 2">
    <name type="scientific">Recurvomyces mirabilis</name>
    <dbReference type="NCBI Taxonomy" id="574656"/>
    <lineage>
        <taxon>Eukaryota</taxon>
        <taxon>Fungi</taxon>
        <taxon>Dikarya</taxon>
        <taxon>Ascomycota</taxon>
        <taxon>Pezizomycotina</taxon>
        <taxon>Dothideomycetes</taxon>
        <taxon>Dothideomycetidae</taxon>
        <taxon>Mycosphaerellales</taxon>
        <taxon>Teratosphaeriaceae</taxon>
        <taxon>Recurvomyces</taxon>
    </lineage>
</organism>
<reference evidence="1" key="1">
    <citation type="submission" date="2023-07" db="EMBL/GenBank/DDBJ databases">
        <title>Black Yeasts Isolated from many extreme environments.</title>
        <authorList>
            <person name="Coleine C."/>
            <person name="Stajich J.E."/>
            <person name="Selbmann L."/>
        </authorList>
    </citation>
    <scope>NUCLEOTIDE SEQUENCE</scope>
    <source>
        <strain evidence="1">CCFEE 5485</strain>
    </source>
</reference>
<keyword evidence="2" id="KW-1185">Reference proteome</keyword>
<sequence length="158" mass="16749">MAEIELIDIPTSLKPMPHSASTLQPLSTNELATGSENDAGHNSDFEFGSCNNTVAITSKIMTSPSAARIEAANSGADEPLCQPCGKLAFETEELVKCQRLSDVHCAICTRYMLDSLAMARLIVIEGQEGACGDCRLALVDGSEKVTRCAACNGLQVKL</sequence>